<dbReference type="EMBL" id="SMLK01000001">
    <property type="protein sequence ID" value="TFZ08890.1"/>
    <property type="molecule type" value="Genomic_DNA"/>
</dbReference>
<dbReference type="AlphaFoldDB" id="A0A4Z0CE92"/>
<keyword evidence="3" id="KW-1185">Reference proteome</keyword>
<proteinExistence type="predicted"/>
<dbReference type="Proteomes" id="UP000297839">
    <property type="component" value="Unassembled WGS sequence"/>
</dbReference>
<name>A0A4Z0CE92_9BURK</name>
<gene>
    <name evidence="2" type="ORF">EZ216_07040</name>
</gene>
<feature type="coiled-coil region" evidence="1">
    <location>
        <begin position="162"/>
        <end position="232"/>
    </location>
</feature>
<evidence type="ECO:0000313" key="3">
    <source>
        <dbReference type="Proteomes" id="UP000297839"/>
    </source>
</evidence>
<comment type="caution">
    <text evidence="2">The sequence shown here is derived from an EMBL/GenBank/DDBJ whole genome shotgun (WGS) entry which is preliminary data.</text>
</comment>
<organism evidence="2 3">
    <name type="scientific">Ramlibacter humi</name>
    <dbReference type="NCBI Taxonomy" id="2530451"/>
    <lineage>
        <taxon>Bacteria</taxon>
        <taxon>Pseudomonadati</taxon>
        <taxon>Pseudomonadota</taxon>
        <taxon>Betaproteobacteria</taxon>
        <taxon>Burkholderiales</taxon>
        <taxon>Comamonadaceae</taxon>
        <taxon>Ramlibacter</taxon>
    </lineage>
</organism>
<sequence length="468" mass="51313">MEDLKTALIAARQTWNTVKQSRAPEEAALNQYSGLAASFADITGRFDRWGKTLDGLSSMGKRRRESLAPEVAICRGQISQLKRCLDSHGNGLAWICANTSFLSLLNEIDISLNELRRFSEKEAVAVSAAAKEQFAEDVTVIQTAAEHARELRDQAAALKGLTADATAKAEEIEKKKVSVEKQTAELSEQIEAATTKTENDLEAFEQALASRKTELEELVEAQKEEVEELVSESRTSAENSKKSAEDASTVLAKIQKHLADAIAAREAAVKEHAQTQLELGESLLKLDQAKQALGDALKNVRRQGLSGAFFEKAEETAAQRAAEQKVFHSALLYLALIGLLGLFLEVYHGLPKDLSEWALRSARTLVLAAPGVWIAWMSARRLSALNRMVSDYEYKSATALAFESYRQEIESSGSKTLMDKLLDNAITTFGENPTRYYDSAKDEPVMPAESLLQKLGLKAQSPALPAPK</sequence>
<reference evidence="2 3" key="1">
    <citation type="submission" date="2019-03" db="EMBL/GenBank/DDBJ databases">
        <title>Ramlibacter sp. 18x22-1, whole genome shotgun sequence.</title>
        <authorList>
            <person name="Zhang X."/>
            <person name="Feng G."/>
            <person name="Zhu H."/>
        </authorList>
    </citation>
    <scope>NUCLEOTIDE SEQUENCE [LARGE SCALE GENOMIC DNA]</scope>
    <source>
        <strain evidence="2 3">18x22-1</strain>
    </source>
</reference>
<keyword evidence="1" id="KW-0175">Coiled coil</keyword>
<protein>
    <submittedName>
        <fullName evidence="2">Uncharacterized protein</fullName>
    </submittedName>
</protein>
<accession>A0A4Z0CE92</accession>
<dbReference type="RefSeq" id="WP_135248975.1">
    <property type="nucleotide sequence ID" value="NZ_SMLK01000001.1"/>
</dbReference>
<evidence type="ECO:0000313" key="2">
    <source>
        <dbReference type="EMBL" id="TFZ08890.1"/>
    </source>
</evidence>
<evidence type="ECO:0000256" key="1">
    <source>
        <dbReference type="SAM" id="Coils"/>
    </source>
</evidence>